<accession>A0ABD6AAV4</accession>
<proteinExistence type="predicted"/>
<dbReference type="RefSeq" id="WP_276303445.1">
    <property type="nucleotide sequence ID" value="NZ_CP119992.1"/>
</dbReference>
<keyword evidence="2" id="KW-1185">Reference proteome</keyword>
<dbReference type="AlphaFoldDB" id="A0ABD6AAV4"/>
<evidence type="ECO:0000313" key="1">
    <source>
        <dbReference type="EMBL" id="MFC7317306.1"/>
    </source>
</evidence>
<protein>
    <submittedName>
        <fullName evidence="1">Uncharacterized protein</fullName>
    </submittedName>
</protein>
<comment type="caution">
    <text evidence="1">The sequence shown here is derived from an EMBL/GenBank/DDBJ whole genome shotgun (WGS) entry which is preliminary data.</text>
</comment>
<name>A0ABD6AAV4_9EURY</name>
<reference evidence="1 2" key="1">
    <citation type="journal article" date="2019" name="Int. J. Syst. Evol. Microbiol.">
        <title>The Global Catalogue of Microorganisms (GCM) 10K type strain sequencing project: providing services to taxonomists for standard genome sequencing and annotation.</title>
        <authorList>
            <consortium name="The Broad Institute Genomics Platform"/>
            <consortium name="The Broad Institute Genome Sequencing Center for Infectious Disease"/>
            <person name="Wu L."/>
            <person name="Ma J."/>
        </authorList>
    </citation>
    <scope>NUCLEOTIDE SEQUENCE [LARGE SCALE GENOMIC DNA]</scope>
    <source>
        <strain evidence="1 2">PSR21</strain>
    </source>
</reference>
<dbReference type="Proteomes" id="UP001596547">
    <property type="component" value="Unassembled WGS sequence"/>
</dbReference>
<dbReference type="EMBL" id="JBHTBF010000002">
    <property type="protein sequence ID" value="MFC7317306.1"/>
    <property type="molecule type" value="Genomic_DNA"/>
</dbReference>
<gene>
    <name evidence="1" type="ORF">ACFQPE_10985</name>
</gene>
<dbReference type="GeneID" id="79316026"/>
<organism evidence="1 2">
    <name type="scientific">Halomarina halobia</name>
    <dbReference type="NCBI Taxonomy" id="3033386"/>
    <lineage>
        <taxon>Archaea</taxon>
        <taxon>Methanobacteriati</taxon>
        <taxon>Methanobacteriota</taxon>
        <taxon>Stenosarchaea group</taxon>
        <taxon>Halobacteria</taxon>
        <taxon>Halobacteriales</taxon>
        <taxon>Natronomonadaceae</taxon>
        <taxon>Halomarina</taxon>
    </lineage>
</organism>
<sequence>MTDRIAGDLPEYDGASYVIDAAREHAARGEWAAVSDLAHEALDRVRSTEYPHLFDRLHRQGTDVVLRLEREDPDYARIRERLEEMQETVEGMQELATDGRFTFSDD</sequence>
<evidence type="ECO:0000313" key="2">
    <source>
        <dbReference type="Proteomes" id="UP001596547"/>
    </source>
</evidence>